<evidence type="ECO:0000256" key="7">
    <source>
        <dbReference type="ARBA" id="ARBA00023180"/>
    </source>
</evidence>
<protein>
    <recommendedName>
        <fullName evidence="3">acid phosphatase</fullName>
        <ecNumber evidence="3">3.1.3.2</ecNumber>
    </recommendedName>
</protein>
<dbReference type="GO" id="GO:0003993">
    <property type="term" value="F:acid phosphatase activity"/>
    <property type="evidence" value="ECO:0007669"/>
    <property type="project" value="UniProtKB-EC"/>
</dbReference>
<comment type="caution">
    <text evidence="8">The sequence shown here is derived from an EMBL/GenBank/DDBJ whole genome shotgun (WGS) entry which is preliminary data.</text>
</comment>
<proteinExistence type="inferred from homology"/>
<evidence type="ECO:0000256" key="5">
    <source>
        <dbReference type="ARBA" id="ARBA00022801"/>
    </source>
</evidence>
<reference evidence="8 9" key="1">
    <citation type="journal article" date="2015" name="Genome Biol.">
        <title>Comparative genomics of Steinernema reveals deeply conserved gene regulatory networks.</title>
        <authorList>
            <person name="Dillman A.R."/>
            <person name="Macchietto M."/>
            <person name="Porter C.F."/>
            <person name="Rogers A."/>
            <person name="Williams B."/>
            <person name="Antoshechkin I."/>
            <person name="Lee M.M."/>
            <person name="Goodwin Z."/>
            <person name="Lu X."/>
            <person name="Lewis E.E."/>
            <person name="Goodrich-Blair H."/>
            <person name="Stock S.P."/>
            <person name="Adams B.J."/>
            <person name="Sternberg P.W."/>
            <person name="Mortazavi A."/>
        </authorList>
    </citation>
    <scope>NUCLEOTIDE SEQUENCE [LARGE SCALE GENOMIC DNA]</scope>
    <source>
        <strain evidence="8 9">ALL</strain>
    </source>
</reference>
<reference evidence="8 9" key="2">
    <citation type="journal article" date="2019" name="G3 (Bethesda)">
        <title>Hybrid Assembly of the Genome of the Entomopathogenic Nematode Steinernema carpocapsae Identifies the X-Chromosome.</title>
        <authorList>
            <person name="Serra L."/>
            <person name="Macchietto M."/>
            <person name="Macias-Munoz A."/>
            <person name="McGill C.J."/>
            <person name="Rodriguez I.M."/>
            <person name="Rodriguez B."/>
            <person name="Murad R."/>
            <person name="Mortazavi A."/>
        </authorList>
    </citation>
    <scope>NUCLEOTIDE SEQUENCE [LARGE SCALE GENOMIC DNA]</scope>
    <source>
        <strain evidence="8 9">ALL</strain>
    </source>
</reference>
<dbReference type="PANTHER" id="PTHR11567">
    <property type="entry name" value="ACID PHOSPHATASE-RELATED"/>
    <property type="match status" value="1"/>
</dbReference>
<dbReference type="PANTHER" id="PTHR11567:SF211">
    <property type="entry name" value="PROSTATIC ACID PHOSPHATASE"/>
    <property type="match status" value="1"/>
</dbReference>
<evidence type="ECO:0000256" key="2">
    <source>
        <dbReference type="ARBA" id="ARBA00005375"/>
    </source>
</evidence>
<evidence type="ECO:0000313" key="8">
    <source>
        <dbReference type="EMBL" id="TKR95661.1"/>
    </source>
</evidence>
<keyword evidence="4" id="KW-0732">Signal</keyword>
<dbReference type="SUPFAM" id="SSF53254">
    <property type="entry name" value="Phosphoglycerate mutase-like"/>
    <property type="match status" value="1"/>
</dbReference>
<sequence length="95" mass="10691">MGRVDSGMWQHYRQGLKLKHEYIIKNKLVSSKYDPDQIFVQSTDVHRTLASAYSNLAGFYSSSTGTYPNEAAWPSHWTPVPVHTTPLSQDPVNGP</sequence>
<dbReference type="AlphaFoldDB" id="A0A4U5PH79"/>
<evidence type="ECO:0000256" key="1">
    <source>
        <dbReference type="ARBA" id="ARBA00000032"/>
    </source>
</evidence>
<dbReference type="EC" id="3.1.3.2" evidence="3"/>
<dbReference type="Gene3D" id="3.40.50.1240">
    <property type="entry name" value="Phosphoglycerate mutase-like"/>
    <property type="match status" value="1"/>
</dbReference>
<comment type="similarity">
    <text evidence="2">Belongs to the histidine acid phosphatase family.</text>
</comment>
<dbReference type="InterPro" id="IPR000560">
    <property type="entry name" value="His_Pase_clade-2"/>
</dbReference>
<dbReference type="Pfam" id="PF00328">
    <property type="entry name" value="His_Phos_2"/>
    <property type="match status" value="1"/>
</dbReference>
<dbReference type="InterPro" id="IPR029033">
    <property type="entry name" value="His_PPase_superfam"/>
</dbReference>
<gene>
    <name evidence="8" type="ORF">L596_009797</name>
</gene>
<dbReference type="OrthoDB" id="258392at2759"/>
<accession>A0A4U5PH79</accession>
<evidence type="ECO:0000313" key="9">
    <source>
        <dbReference type="Proteomes" id="UP000298663"/>
    </source>
</evidence>
<keyword evidence="6" id="KW-1015">Disulfide bond</keyword>
<keyword evidence="7" id="KW-0325">Glycoprotein</keyword>
<dbReference type="InterPro" id="IPR050645">
    <property type="entry name" value="Histidine_acid_phosphatase"/>
</dbReference>
<dbReference type="Proteomes" id="UP000298663">
    <property type="component" value="Unassembled WGS sequence"/>
</dbReference>
<dbReference type="EMBL" id="AZBU02000002">
    <property type="protein sequence ID" value="TKR95661.1"/>
    <property type="molecule type" value="Genomic_DNA"/>
</dbReference>
<evidence type="ECO:0000256" key="4">
    <source>
        <dbReference type="ARBA" id="ARBA00022729"/>
    </source>
</evidence>
<name>A0A4U5PH79_STECR</name>
<organism evidence="8 9">
    <name type="scientific">Steinernema carpocapsae</name>
    <name type="common">Entomopathogenic nematode</name>
    <dbReference type="NCBI Taxonomy" id="34508"/>
    <lineage>
        <taxon>Eukaryota</taxon>
        <taxon>Metazoa</taxon>
        <taxon>Ecdysozoa</taxon>
        <taxon>Nematoda</taxon>
        <taxon>Chromadorea</taxon>
        <taxon>Rhabditida</taxon>
        <taxon>Tylenchina</taxon>
        <taxon>Panagrolaimomorpha</taxon>
        <taxon>Strongyloidoidea</taxon>
        <taxon>Steinernematidae</taxon>
        <taxon>Steinernema</taxon>
    </lineage>
</organism>
<evidence type="ECO:0000256" key="3">
    <source>
        <dbReference type="ARBA" id="ARBA00012646"/>
    </source>
</evidence>
<evidence type="ECO:0000256" key="6">
    <source>
        <dbReference type="ARBA" id="ARBA00023157"/>
    </source>
</evidence>
<comment type="catalytic activity">
    <reaction evidence="1">
        <text>a phosphate monoester + H2O = an alcohol + phosphate</text>
        <dbReference type="Rhea" id="RHEA:15017"/>
        <dbReference type="ChEBI" id="CHEBI:15377"/>
        <dbReference type="ChEBI" id="CHEBI:30879"/>
        <dbReference type="ChEBI" id="CHEBI:43474"/>
        <dbReference type="ChEBI" id="CHEBI:67140"/>
        <dbReference type="EC" id="3.1.3.2"/>
    </reaction>
</comment>
<keyword evidence="9" id="KW-1185">Reference proteome</keyword>
<keyword evidence="5" id="KW-0378">Hydrolase</keyword>